<dbReference type="RefSeq" id="WP_245809947.1">
    <property type="nucleotide sequence ID" value="NZ_FZNQ01000008.1"/>
</dbReference>
<dbReference type="EMBL" id="FZNQ01000008">
    <property type="protein sequence ID" value="SNR46569.1"/>
    <property type="molecule type" value="Genomic_DNA"/>
</dbReference>
<evidence type="ECO:0000313" key="4">
    <source>
        <dbReference type="Proteomes" id="UP000198397"/>
    </source>
</evidence>
<feature type="transmembrane region" description="Helical" evidence="2">
    <location>
        <begin position="37"/>
        <end position="56"/>
    </location>
</feature>
<proteinExistence type="predicted"/>
<gene>
    <name evidence="3" type="ORF">SAMN06264855_10856</name>
</gene>
<reference evidence="3 4" key="1">
    <citation type="submission" date="2017-06" db="EMBL/GenBank/DDBJ databases">
        <authorList>
            <person name="Kim H.J."/>
            <person name="Triplett B.A."/>
        </authorList>
    </citation>
    <scope>NUCLEOTIDE SEQUENCE [LARGE SCALE GENOMIC DNA]</scope>
    <source>
        <strain evidence="3 4">DSM 8800</strain>
    </source>
</reference>
<feature type="transmembrane region" description="Helical" evidence="2">
    <location>
        <begin position="12"/>
        <end position="31"/>
    </location>
</feature>
<evidence type="ECO:0000256" key="2">
    <source>
        <dbReference type="SAM" id="Phobius"/>
    </source>
</evidence>
<feature type="compositionally biased region" description="Acidic residues" evidence="1">
    <location>
        <begin position="155"/>
        <end position="172"/>
    </location>
</feature>
<sequence>MSELTVRDRAKRNASGIAALLVTGTWLPALILGYDWWLAALLFGYIVVVPITAMLFEEENPVLAEASDRRADALDEVRARYAAGEIDYDEFEKRLEDVLETETVADATDHVARRRATATTTRDAGGTDRDGGREAADDGGGADRDGDVEQRSADTPDDTVLDAEETDATERR</sequence>
<protein>
    <recommendedName>
        <fullName evidence="5">Short C-terminal domain-containing protein</fullName>
    </recommendedName>
</protein>
<feature type="region of interest" description="Disordered" evidence="1">
    <location>
        <begin position="110"/>
        <end position="172"/>
    </location>
</feature>
<feature type="compositionally biased region" description="Basic and acidic residues" evidence="1">
    <location>
        <begin position="125"/>
        <end position="154"/>
    </location>
</feature>
<evidence type="ECO:0000256" key="1">
    <source>
        <dbReference type="SAM" id="MobiDB-lite"/>
    </source>
</evidence>
<keyword evidence="4" id="KW-1185">Reference proteome</keyword>
<name>A0A238WLK2_HALVU</name>
<dbReference type="Proteomes" id="UP000198397">
    <property type="component" value="Unassembled WGS sequence"/>
</dbReference>
<keyword evidence="2" id="KW-0472">Membrane</keyword>
<organism evidence="3 4">
    <name type="scientific">Halorubrum vacuolatum</name>
    <name type="common">Natronobacterium vacuolatum</name>
    <dbReference type="NCBI Taxonomy" id="63740"/>
    <lineage>
        <taxon>Archaea</taxon>
        <taxon>Methanobacteriati</taxon>
        <taxon>Methanobacteriota</taxon>
        <taxon>Stenosarchaea group</taxon>
        <taxon>Halobacteria</taxon>
        <taxon>Halobacteriales</taxon>
        <taxon>Haloferacaceae</taxon>
        <taxon>Halorubrum</taxon>
    </lineage>
</organism>
<evidence type="ECO:0000313" key="3">
    <source>
        <dbReference type="EMBL" id="SNR46569.1"/>
    </source>
</evidence>
<keyword evidence="2" id="KW-1133">Transmembrane helix</keyword>
<keyword evidence="2" id="KW-0812">Transmembrane</keyword>
<dbReference type="AlphaFoldDB" id="A0A238WLK2"/>
<accession>A0A238WLK2</accession>
<evidence type="ECO:0008006" key="5">
    <source>
        <dbReference type="Google" id="ProtNLM"/>
    </source>
</evidence>